<sequence>MPPCFGIYKWCMHAHHYKWVDEGRYSNGGHTHRSISFFRSAHRLHEKKRLQYMPNKDQQRTGNLRMQPVIQPADHRVDQDQSGSKHLYGLRNRKLRAFHDLDFAGCKQSHWEIGKAFYHTDLVVVRCFEGRGEI</sequence>
<evidence type="ECO:0000313" key="2">
    <source>
        <dbReference type="Proteomes" id="UP000228934"/>
    </source>
</evidence>
<organism evidence="1 2">
    <name type="scientific">Aquarana catesbeiana</name>
    <name type="common">American bullfrog</name>
    <name type="synonym">Rana catesbeiana</name>
    <dbReference type="NCBI Taxonomy" id="8400"/>
    <lineage>
        <taxon>Eukaryota</taxon>
        <taxon>Metazoa</taxon>
        <taxon>Chordata</taxon>
        <taxon>Craniata</taxon>
        <taxon>Vertebrata</taxon>
        <taxon>Euteleostomi</taxon>
        <taxon>Amphibia</taxon>
        <taxon>Batrachia</taxon>
        <taxon>Anura</taxon>
        <taxon>Neobatrachia</taxon>
        <taxon>Ranoidea</taxon>
        <taxon>Ranidae</taxon>
        <taxon>Aquarana</taxon>
    </lineage>
</organism>
<reference evidence="2" key="1">
    <citation type="journal article" date="2017" name="Nat. Commun.">
        <title>The North American bullfrog draft genome provides insight into hormonal regulation of long noncoding RNA.</title>
        <authorList>
            <person name="Hammond S.A."/>
            <person name="Warren R.L."/>
            <person name="Vandervalk B.P."/>
            <person name="Kucuk E."/>
            <person name="Khan H."/>
            <person name="Gibb E.A."/>
            <person name="Pandoh P."/>
            <person name="Kirk H."/>
            <person name="Zhao Y."/>
            <person name="Jones M."/>
            <person name="Mungall A.J."/>
            <person name="Coope R."/>
            <person name="Pleasance S."/>
            <person name="Moore R.A."/>
            <person name="Holt R.A."/>
            <person name="Round J.M."/>
            <person name="Ohora S."/>
            <person name="Walle B.V."/>
            <person name="Veldhoen N."/>
            <person name="Helbing C.C."/>
            <person name="Birol I."/>
        </authorList>
    </citation>
    <scope>NUCLEOTIDE SEQUENCE [LARGE SCALE GENOMIC DNA]</scope>
</reference>
<dbReference type="AlphaFoldDB" id="A0A2G9Q8V2"/>
<gene>
    <name evidence="1" type="ORF">AB205_0105170</name>
</gene>
<evidence type="ECO:0000313" key="1">
    <source>
        <dbReference type="EMBL" id="PIO12018.1"/>
    </source>
</evidence>
<dbReference type="EMBL" id="KZ060634">
    <property type="protein sequence ID" value="PIO12018.1"/>
    <property type="molecule type" value="Genomic_DNA"/>
</dbReference>
<dbReference type="Proteomes" id="UP000228934">
    <property type="component" value="Unassembled WGS sequence"/>
</dbReference>
<protein>
    <submittedName>
        <fullName evidence="1">Uncharacterized protein</fullName>
    </submittedName>
</protein>
<keyword evidence="2" id="KW-1185">Reference proteome</keyword>
<accession>A0A2G9Q8V2</accession>
<name>A0A2G9Q8V2_AQUCT</name>
<proteinExistence type="predicted"/>